<protein>
    <submittedName>
        <fullName evidence="1">Uncharacterized protein</fullName>
    </submittedName>
</protein>
<dbReference type="EMBL" id="CM042048">
    <property type="protein sequence ID" value="KAI3758923.1"/>
    <property type="molecule type" value="Genomic_DNA"/>
</dbReference>
<organism evidence="1 2">
    <name type="scientific">Arctium lappa</name>
    <name type="common">Greater burdock</name>
    <name type="synonym">Lappa major</name>
    <dbReference type="NCBI Taxonomy" id="4217"/>
    <lineage>
        <taxon>Eukaryota</taxon>
        <taxon>Viridiplantae</taxon>
        <taxon>Streptophyta</taxon>
        <taxon>Embryophyta</taxon>
        <taxon>Tracheophyta</taxon>
        <taxon>Spermatophyta</taxon>
        <taxon>Magnoliopsida</taxon>
        <taxon>eudicotyledons</taxon>
        <taxon>Gunneridae</taxon>
        <taxon>Pentapetalae</taxon>
        <taxon>asterids</taxon>
        <taxon>campanulids</taxon>
        <taxon>Asterales</taxon>
        <taxon>Asteraceae</taxon>
        <taxon>Carduoideae</taxon>
        <taxon>Cardueae</taxon>
        <taxon>Arctiinae</taxon>
        <taxon>Arctium</taxon>
    </lineage>
</organism>
<evidence type="ECO:0000313" key="2">
    <source>
        <dbReference type="Proteomes" id="UP001055879"/>
    </source>
</evidence>
<reference evidence="1 2" key="2">
    <citation type="journal article" date="2022" name="Mol. Ecol. Resour.">
        <title>The genomes of chicory, endive, great burdock and yacon provide insights into Asteraceae paleo-polyploidization history and plant inulin production.</title>
        <authorList>
            <person name="Fan W."/>
            <person name="Wang S."/>
            <person name="Wang H."/>
            <person name="Wang A."/>
            <person name="Jiang F."/>
            <person name="Liu H."/>
            <person name="Zhao H."/>
            <person name="Xu D."/>
            <person name="Zhang Y."/>
        </authorList>
    </citation>
    <scope>NUCLEOTIDE SEQUENCE [LARGE SCALE GENOMIC DNA]</scope>
    <source>
        <strain evidence="2">cv. Niubang</strain>
    </source>
</reference>
<sequence>MPNLQTAYETVEIDTVSTSVAQQVVQAVEISTNVSTSEVAQQNMMDGNDEISNRETTVKGPTNTMMYLKLSTMDFPYVRPIPEDLLAYADHQIECVVSYIRENALTVQLEPVGPYPSATHASVEREGLEPRIEKDQEQGVPDQGEMRENVNVRCDVGVILADSAANANDDAADVDLEIDTADEAVRIYLSLMKYYLHLQMLRQRYTCRILQMMTIMGHMIL</sequence>
<evidence type="ECO:0000313" key="1">
    <source>
        <dbReference type="EMBL" id="KAI3758923.1"/>
    </source>
</evidence>
<comment type="caution">
    <text evidence="1">The sequence shown here is derived from an EMBL/GenBank/DDBJ whole genome shotgun (WGS) entry which is preliminary data.</text>
</comment>
<keyword evidence="2" id="KW-1185">Reference proteome</keyword>
<proteinExistence type="predicted"/>
<reference evidence="2" key="1">
    <citation type="journal article" date="2022" name="Mol. Ecol. Resour.">
        <title>The genomes of chicory, endive, great burdock and yacon provide insights into Asteraceae palaeo-polyploidization history and plant inulin production.</title>
        <authorList>
            <person name="Fan W."/>
            <person name="Wang S."/>
            <person name="Wang H."/>
            <person name="Wang A."/>
            <person name="Jiang F."/>
            <person name="Liu H."/>
            <person name="Zhao H."/>
            <person name="Xu D."/>
            <person name="Zhang Y."/>
        </authorList>
    </citation>
    <scope>NUCLEOTIDE SEQUENCE [LARGE SCALE GENOMIC DNA]</scope>
    <source>
        <strain evidence="2">cv. Niubang</strain>
    </source>
</reference>
<name>A0ACB9EJZ8_ARCLA</name>
<gene>
    <name evidence="1" type="ORF">L6452_06496</name>
</gene>
<dbReference type="Proteomes" id="UP001055879">
    <property type="component" value="Linkage Group LG02"/>
</dbReference>
<accession>A0ACB9EJZ8</accession>